<gene>
    <name evidence="2" type="ORF">C2G38_2136247</name>
</gene>
<keyword evidence="1" id="KW-1133">Transmembrane helix</keyword>
<dbReference type="EMBL" id="QKWP01000008">
    <property type="protein sequence ID" value="RIB30613.1"/>
    <property type="molecule type" value="Genomic_DNA"/>
</dbReference>
<evidence type="ECO:0000256" key="1">
    <source>
        <dbReference type="SAM" id="Phobius"/>
    </source>
</evidence>
<feature type="transmembrane region" description="Helical" evidence="1">
    <location>
        <begin position="94"/>
        <end position="111"/>
    </location>
</feature>
<feature type="transmembrane region" description="Helical" evidence="1">
    <location>
        <begin position="117"/>
        <end position="136"/>
    </location>
</feature>
<keyword evidence="1" id="KW-0472">Membrane</keyword>
<feature type="non-terminal residue" evidence="2">
    <location>
        <position position="224"/>
    </location>
</feature>
<proteinExistence type="predicted"/>
<name>A0A397WCE5_9GLOM</name>
<keyword evidence="3" id="KW-1185">Reference proteome</keyword>
<sequence length="224" mass="25504">MSYDIATAINCDASRIAMPTLYQYSNENNHRDQIFMRVNIVQRDDQSASSLASKLSETLIYKNISEISNGTILNYIDQSNGAWLMPNLWDKYKFFLTGIFVGLALYGTLHVVGTTHITFLVAPIGFCTLFTFIIISHELNGKRYQRFWTRHSRTALVTTLLSWFDVEALNVASSLNAPYTPEACRSIFYANNFILFIEDVPHLIFLTIYQKVTIIPTIVPILAL</sequence>
<protein>
    <submittedName>
        <fullName evidence="2">Uncharacterized protein</fullName>
    </submittedName>
</protein>
<dbReference type="STRING" id="44941.A0A397WCE5"/>
<organism evidence="2 3">
    <name type="scientific">Gigaspora rosea</name>
    <dbReference type="NCBI Taxonomy" id="44941"/>
    <lineage>
        <taxon>Eukaryota</taxon>
        <taxon>Fungi</taxon>
        <taxon>Fungi incertae sedis</taxon>
        <taxon>Mucoromycota</taxon>
        <taxon>Glomeromycotina</taxon>
        <taxon>Glomeromycetes</taxon>
        <taxon>Diversisporales</taxon>
        <taxon>Gigasporaceae</taxon>
        <taxon>Gigaspora</taxon>
    </lineage>
</organism>
<dbReference type="Proteomes" id="UP000266673">
    <property type="component" value="Unassembled WGS sequence"/>
</dbReference>
<accession>A0A397WCE5</accession>
<dbReference type="AlphaFoldDB" id="A0A397WCE5"/>
<comment type="caution">
    <text evidence="2">The sequence shown here is derived from an EMBL/GenBank/DDBJ whole genome shotgun (WGS) entry which is preliminary data.</text>
</comment>
<evidence type="ECO:0000313" key="2">
    <source>
        <dbReference type="EMBL" id="RIB30613.1"/>
    </source>
</evidence>
<keyword evidence="1" id="KW-0812">Transmembrane</keyword>
<evidence type="ECO:0000313" key="3">
    <source>
        <dbReference type="Proteomes" id="UP000266673"/>
    </source>
</evidence>
<dbReference type="OrthoDB" id="2340087at2759"/>
<reference evidence="2 3" key="1">
    <citation type="submission" date="2018-06" db="EMBL/GenBank/DDBJ databases">
        <title>Comparative genomics reveals the genomic features of Rhizophagus irregularis, R. cerebriforme, R. diaphanum and Gigaspora rosea, and their symbiotic lifestyle signature.</title>
        <authorList>
            <person name="Morin E."/>
            <person name="San Clemente H."/>
            <person name="Chen E.C.H."/>
            <person name="De La Providencia I."/>
            <person name="Hainaut M."/>
            <person name="Kuo A."/>
            <person name="Kohler A."/>
            <person name="Murat C."/>
            <person name="Tang N."/>
            <person name="Roy S."/>
            <person name="Loubradou J."/>
            <person name="Henrissat B."/>
            <person name="Grigoriev I.V."/>
            <person name="Corradi N."/>
            <person name="Roux C."/>
            <person name="Martin F.M."/>
        </authorList>
    </citation>
    <scope>NUCLEOTIDE SEQUENCE [LARGE SCALE GENOMIC DNA]</scope>
    <source>
        <strain evidence="2 3">DAOM 194757</strain>
    </source>
</reference>